<dbReference type="InterPro" id="IPR050194">
    <property type="entry name" value="Glycosyltransferase_grp1"/>
</dbReference>
<dbReference type="InterPro" id="IPR028098">
    <property type="entry name" value="Glyco_trans_4-like_N"/>
</dbReference>
<dbReference type="Pfam" id="PF13692">
    <property type="entry name" value="Glyco_trans_1_4"/>
    <property type="match status" value="1"/>
</dbReference>
<keyword evidence="2 5" id="KW-0328">Glycosyltransferase</keyword>
<dbReference type="PANTHER" id="PTHR45947">
    <property type="entry name" value="SULFOQUINOVOSYL TRANSFERASE SQD2"/>
    <property type="match status" value="1"/>
</dbReference>
<dbReference type="PATRIC" id="fig|104336.4.peg.2715"/>
<evidence type="ECO:0000256" key="1">
    <source>
        <dbReference type="ARBA" id="ARBA00021292"/>
    </source>
</evidence>
<evidence type="ECO:0000259" key="4">
    <source>
        <dbReference type="Pfam" id="PF13439"/>
    </source>
</evidence>
<dbReference type="Proteomes" id="UP000033572">
    <property type="component" value="Unassembled WGS sequence"/>
</dbReference>
<accession>A0A0F0KE67</accession>
<reference evidence="5 6" key="1">
    <citation type="submission" date="2015-02" db="EMBL/GenBank/DDBJ databases">
        <title>Draft genome sequences of ten Microbacterium spp. with emphasis on heavy metal contaminated environments.</title>
        <authorList>
            <person name="Corretto E."/>
        </authorList>
    </citation>
    <scope>NUCLEOTIDE SEQUENCE [LARGE SCALE GENOMIC DNA]</scope>
    <source>
        <strain evidence="5 6">DSM 12966</strain>
    </source>
</reference>
<dbReference type="Pfam" id="PF13439">
    <property type="entry name" value="Glyco_transf_4"/>
    <property type="match status" value="1"/>
</dbReference>
<dbReference type="GO" id="GO:1901137">
    <property type="term" value="P:carbohydrate derivative biosynthetic process"/>
    <property type="evidence" value="ECO:0007669"/>
    <property type="project" value="UniProtKB-ARBA"/>
</dbReference>
<keyword evidence="6" id="KW-1185">Reference proteome</keyword>
<dbReference type="SUPFAM" id="SSF53756">
    <property type="entry name" value="UDP-Glycosyltransferase/glycogen phosphorylase"/>
    <property type="match status" value="1"/>
</dbReference>
<gene>
    <name evidence="5" type="primary">mgs_2</name>
    <name evidence="5" type="ORF">RN50_02669</name>
</gene>
<comment type="caution">
    <text evidence="5">The sequence shown here is derived from an EMBL/GenBank/DDBJ whole genome shotgun (WGS) entry which is preliminary data.</text>
</comment>
<dbReference type="PANTHER" id="PTHR45947:SF3">
    <property type="entry name" value="SULFOQUINOVOSYL TRANSFERASE SQD2"/>
    <property type="match status" value="1"/>
</dbReference>
<proteinExistence type="predicted"/>
<name>A0A0F0KE67_9MICO</name>
<evidence type="ECO:0000313" key="6">
    <source>
        <dbReference type="Proteomes" id="UP000033572"/>
    </source>
</evidence>
<protein>
    <recommendedName>
        <fullName evidence="1">D-inositol 3-phosphate glycosyltransferase</fullName>
    </recommendedName>
</protein>
<feature type="domain" description="Glycosyltransferase subfamily 4-like N-terminal" evidence="4">
    <location>
        <begin position="11"/>
        <end position="206"/>
    </location>
</feature>
<organism evidence="5 6">
    <name type="scientific">Microbacterium foliorum</name>
    <dbReference type="NCBI Taxonomy" id="104336"/>
    <lineage>
        <taxon>Bacteria</taxon>
        <taxon>Bacillati</taxon>
        <taxon>Actinomycetota</taxon>
        <taxon>Actinomycetes</taxon>
        <taxon>Micrococcales</taxon>
        <taxon>Microbacteriaceae</taxon>
        <taxon>Microbacterium</taxon>
    </lineage>
</organism>
<sequence length="401" mass="43165">MVTDYYLPTLGGVQTVIKAHREALEQAGHEVFVFAPLAAESDDPHVVRLPTARGFAPDGYPFTWPPQAAAESLRRELRARRVEVVHVHTEMFAALAGFDAARALGLPVVQTMHGRIDVYTRSVLPLPSVTTMLLAAMHRHRMSHGRARLDPTAPYAGTRMARRMWRLMVSQANHADHVVVPSAHFAAKLVAQGVQTPLTVLSNGLEASVLHAVGSPEPRELRAGETLRVVWCGRLSPEKRPQVFVDALRRLPGTTAEMIGDGVARRAVSAAAADLPDERLTVHGAVPQSQVLDAMRRAHVLVSTSLDFDNQPMVILEGIASGLPVIVTDPDLAEMLPDGGGQVTPTPDAAGLAHALRGLQDAPDRIAAMSAAALAHRAHVAQDTHRDALLDVYRAAMTAAR</sequence>
<dbReference type="AlphaFoldDB" id="A0A0F0KE67"/>
<dbReference type="EMBL" id="JYIU01000046">
    <property type="protein sequence ID" value="KJL17576.1"/>
    <property type="molecule type" value="Genomic_DNA"/>
</dbReference>
<evidence type="ECO:0000256" key="3">
    <source>
        <dbReference type="ARBA" id="ARBA00022679"/>
    </source>
</evidence>
<evidence type="ECO:0000313" key="5">
    <source>
        <dbReference type="EMBL" id="KJL17576.1"/>
    </source>
</evidence>
<dbReference type="Gene3D" id="3.40.50.2000">
    <property type="entry name" value="Glycogen Phosphorylase B"/>
    <property type="match status" value="2"/>
</dbReference>
<evidence type="ECO:0000256" key="2">
    <source>
        <dbReference type="ARBA" id="ARBA00022676"/>
    </source>
</evidence>
<dbReference type="GO" id="GO:0016757">
    <property type="term" value="F:glycosyltransferase activity"/>
    <property type="evidence" value="ECO:0007669"/>
    <property type="project" value="UniProtKB-KW"/>
</dbReference>
<keyword evidence="3 5" id="KW-0808">Transferase</keyword>